<dbReference type="AlphaFoldDB" id="A0AAN9T123"/>
<dbReference type="PANTHER" id="PTHR45914">
    <property type="entry name" value="TRANSCRIPTION FACTOR HEC3-RELATED"/>
    <property type="match status" value="1"/>
</dbReference>
<keyword evidence="4" id="KW-0804">Transcription</keyword>
<dbReference type="InterPro" id="IPR011598">
    <property type="entry name" value="bHLH_dom"/>
</dbReference>
<evidence type="ECO:0000259" key="6">
    <source>
        <dbReference type="PROSITE" id="PS50888"/>
    </source>
</evidence>
<comment type="subcellular location">
    <subcellularLocation>
        <location evidence="1">Nucleus</location>
    </subcellularLocation>
</comment>
<dbReference type="PANTHER" id="PTHR45914:SF7">
    <property type="entry name" value="TRANSCRIPTION FACTOR HEC3"/>
    <property type="match status" value="1"/>
</dbReference>
<keyword evidence="5" id="KW-0539">Nucleus</keyword>
<name>A0AAN9T123_PSOTE</name>
<evidence type="ECO:0000256" key="3">
    <source>
        <dbReference type="ARBA" id="ARBA00023125"/>
    </source>
</evidence>
<organism evidence="7 8">
    <name type="scientific">Psophocarpus tetragonolobus</name>
    <name type="common">Winged bean</name>
    <name type="synonym">Dolichos tetragonolobus</name>
    <dbReference type="NCBI Taxonomy" id="3891"/>
    <lineage>
        <taxon>Eukaryota</taxon>
        <taxon>Viridiplantae</taxon>
        <taxon>Streptophyta</taxon>
        <taxon>Embryophyta</taxon>
        <taxon>Tracheophyta</taxon>
        <taxon>Spermatophyta</taxon>
        <taxon>Magnoliopsida</taxon>
        <taxon>eudicotyledons</taxon>
        <taxon>Gunneridae</taxon>
        <taxon>Pentapetalae</taxon>
        <taxon>rosids</taxon>
        <taxon>fabids</taxon>
        <taxon>Fabales</taxon>
        <taxon>Fabaceae</taxon>
        <taxon>Papilionoideae</taxon>
        <taxon>50 kb inversion clade</taxon>
        <taxon>NPAAA clade</taxon>
        <taxon>indigoferoid/millettioid clade</taxon>
        <taxon>Phaseoleae</taxon>
        <taxon>Psophocarpus</taxon>
    </lineage>
</organism>
<dbReference type="Proteomes" id="UP001386955">
    <property type="component" value="Unassembled WGS sequence"/>
</dbReference>
<dbReference type="Pfam" id="PF00010">
    <property type="entry name" value="HLH"/>
    <property type="match status" value="1"/>
</dbReference>
<dbReference type="PROSITE" id="PS50888">
    <property type="entry name" value="BHLH"/>
    <property type="match status" value="1"/>
</dbReference>
<dbReference type="GO" id="GO:0005634">
    <property type="term" value="C:nucleus"/>
    <property type="evidence" value="ECO:0007669"/>
    <property type="project" value="UniProtKB-SubCell"/>
</dbReference>
<gene>
    <name evidence="7" type="ORF">VNO78_02066</name>
</gene>
<dbReference type="SMART" id="SM00353">
    <property type="entry name" value="HLH"/>
    <property type="match status" value="1"/>
</dbReference>
<protein>
    <recommendedName>
        <fullName evidence="6">BHLH domain-containing protein</fullName>
    </recommendedName>
</protein>
<accession>A0AAN9T123</accession>
<feature type="domain" description="BHLH" evidence="6">
    <location>
        <begin position="103"/>
        <end position="152"/>
    </location>
</feature>
<evidence type="ECO:0000256" key="5">
    <source>
        <dbReference type="ARBA" id="ARBA00023242"/>
    </source>
</evidence>
<dbReference type="InterPro" id="IPR045843">
    <property type="entry name" value="IND-like"/>
</dbReference>
<comment type="caution">
    <text evidence="7">The sequence shown here is derived from an EMBL/GenBank/DDBJ whole genome shotgun (WGS) entry which is preliminary data.</text>
</comment>
<sequence length="201" mass="22730">MDTNQMTTWNEEKNTARDEHNIIYGHHQIPMGVGIWSNYQQHSSSVHVAAPGCWSDDVLGMNFEEDEEELGAMKEMMYKMAAMQPVDIDPASVRKPKRRNVRISEDPQSVAARHRRERISEKIGILQRLVPGGTKMDTASMLDEAIRYVKFLKRQIRLLQSTPPLNSPSAPNLLHASTSSFNTTPVIGIQFNATPHSIHLQ</sequence>
<evidence type="ECO:0000256" key="1">
    <source>
        <dbReference type="ARBA" id="ARBA00004123"/>
    </source>
</evidence>
<dbReference type="SUPFAM" id="SSF47459">
    <property type="entry name" value="HLH, helix-loop-helix DNA-binding domain"/>
    <property type="match status" value="1"/>
</dbReference>
<dbReference type="FunFam" id="4.10.280.10:FF:000053">
    <property type="entry name" value="BHLH transcription factor"/>
    <property type="match status" value="1"/>
</dbReference>
<dbReference type="GO" id="GO:0046983">
    <property type="term" value="F:protein dimerization activity"/>
    <property type="evidence" value="ECO:0007669"/>
    <property type="project" value="InterPro"/>
</dbReference>
<dbReference type="CDD" id="cd11454">
    <property type="entry name" value="bHLH_AtIND_like"/>
    <property type="match status" value="1"/>
</dbReference>
<proteinExistence type="predicted"/>
<evidence type="ECO:0000313" key="8">
    <source>
        <dbReference type="Proteomes" id="UP001386955"/>
    </source>
</evidence>
<dbReference type="EMBL" id="JAYMYS010000001">
    <property type="protein sequence ID" value="KAK7410874.1"/>
    <property type="molecule type" value="Genomic_DNA"/>
</dbReference>
<dbReference type="GO" id="GO:0003700">
    <property type="term" value="F:DNA-binding transcription factor activity"/>
    <property type="evidence" value="ECO:0007669"/>
    <property type="project" value="InterPro"/>
</dbReference>
<dbReference type="InterPro" id="IPR036638">
    <property type="entry name" value="HLH_DNA-bd_sf"/>
</dbReference>
<evidence type="ECO:0000256" key="4">
    <source>
        <dbReference type="ARBA" id="ARBA00023163"/>
    </source>
</evidence>
<reference evidence="7 8" key="1">
    <citation type="submission" date="2024-01" db="EMBL/GenBank/DDBJ databases">
        <title>The genomes of 5 underutilized Papilionoideae crops provide insights into root nodulation and disease resistanc.</title>
        <authorList>
            <person name="Jiang F."/>
        </authorList>
    </citation>
    <scope>NUCLEOTIDE SEQUENCE [LARGE SCALE GENOMIC DNA]</scope>
    <source>
        <strain evidence="7">DUOXIRENSHENG_FW03</strain>
        <tissue evidence="7">Leaves</tissue>
    </source>
</reference>
<keyword evidence="2" id="KW-0805">Transcription regulation</keyword>
<dbReference type="Gene3D" id="4.10.280.10">
    <property type="entry name" value="Helix-loop-helix DNA-binding domain"/>
    <property type="match status" value="1"/>
</dbReference>
<evidence type="ECO:0000256" key="2">
    <source>
        <dbReference type="ARBA" id="ARBA00023015"/>
    </source>
</evidence>
<evidence type="ECO:0000313" key="7">
    <source>
        <dbReference type="EMBL" id="KAK7410874.1"/>
    </source>
</evidence>
<keyword evidence="3" id="KW-0238">DNA-binding</keyword>
<dbReference type="GO" id="GO:0003677">
    <property type="term" value="F:DNA binding"/>
    <property type="evidence" value="ECO:0007669"/>
    <property type="project" value="UniProtKB-KW"/>
</dbReference>
<keyword evidence="8" id="KW-1185">Reference proteome</keyword>